<evidence type="ECO:0000256" key="1">
    <source>
        <dbReference type="ARBA" id="ARBA00022741"/>
    </source>
</evidence>
<dbReference type="PIRSF" id="PIRSF000530">
    <property type="entry name" value="Galactokinase"/>
    <property type="match status" value="1"/>
</dbReference>
<dbReference type="GO" id="GO:0005524">
    <property type="term" value="F:ATP binding"/>
    <property type="evidence" value="ECO:0007669"/>
    <property type="project" value="UniProtKB-KW"/>
</dbReference>
<dbReference type="InterPro" id="IPR006206">
    <property type="entry name" value="Mevalonate/galactokinase"/>
</dbReference>
<keyword evidence="2" id="KW-0067">ATP-binding</keyword>
<dbReference type="EMBL" id="AGDV01000020">
    <property type="protein sequence ID" value="EMB31487.1"/>
    <property type="molecule type" value="Genomic_DNA"/>
</dbReference>
<dbReference type="InterPro" id="IPR019539">
    <property type="entry name" value="GalKase_N"/>
</dbReference>
<dbReference type="GO" id="GO:0005829">
    <property type="term" value="C:cytosol"/>
    <property type="evidence" value="ECO:0007669"/>
    <property type="project" value="TreeGrafter"/>
</dbReference>
<evidence type="ECO:0000259" key="3">
    <source>
        <dbReference type="Pfam" id="PF10509"/>
    </source>
</evidence>
<dbReference type="SUPFAM" id="SSF55060">
    <property type="entry name" value="GHMP Kinase, C-terminal domain"/>
    <property type="match status" value="1"/>
</dbReference>
<dbReference type="Proteomes" id="UP000011705">
    <property type="component" value="Chromosome"/>
</dbReference>
<feature type="domain" description="Galactokinase N-terminal" evidence="3">
    <location>
        <begin position="25"/>
        <end position="75"/>
    </location>
</feature>
<organism evidence="4">
    <name type="scientific">Treponema denticola H-22</name>
    <dbReference type="NCBI Taxonomy" id="999432"/>
    <lineage>
        <taxon>Bacteria</taxon>
        <taxon>Pseudomonadati</taxon>
        <taxon>Spirochaetota</taxon>
        <taxon>Spirochaetia</taxon>
        <taxon>Spirochaetales</taxon>
        <taxon>Treponemataceae</taxon>
        <taxon>Treponema</taxon>
    </lineage>
</organism>
<evidence type="ECO:0000256" key="2">
    <source>
        <dbReference type="ARBA" id="ARBA00022840"/>
    </source>
</evidence>
<reference evidence="4" key="1">
    <citation type="submission" date="2012-01" db="EMBL/GenBank/DDBJ databases">
        <title>The Genome Sequence of Treponema denticola H-22.</title>
        <authorList>
            <consortium name="The Broad Institute Genome Sequencing Platform"/>
            <person name="Earl A."/>
            <person name="Ward D."/>
            <person name="Feldgarden M."/>
            <person name="Gevers D."/>
            <person name="Blanton J.M."/>
            <person name="Fenno C.J."/>
            <person name="Baranova O.V."/>
            <person name="Mathney J."/>
            <person name="Dewhirst F.E."/>
            <person name="Izard J."/>
            <person name="Young S.K."/>
            <person name="Zeng Q."/>
            <person name="Gargeya S."/>
            <person name="Fitzgerald M."/>
            <person name="Haas B."/>
            <person name="Abouelleil A."/>
            <person name="Alvarado L."/>
            <person name="Arachchi H.M."/>
            <person name="Berlin A."/>
            <person name="Chapman S.B."/>
            <person name="Gearin G."/>
            <person name="Goldberg J."/>
            <person name="Griggs A."/>
            <person name="Gujja S."/>
            <person name="Hansen M."/>
            <person name="Heiman D."/>
            <person name="Howarth C."/>
            <person name="Larimer J."/>
            <person name="Lui A."/>
            <person name="MacDonald P.J.P."/>
            <person name="McCowen C."/>
            <person name="Montmayeur A."/>
            <person name="Murphy C."/>
            <person name="Neiman D."/>
            <person name="Pearson M."/>
            <person name="Priest M."/>
            <person name="Roberts A."/>
            <person name="Saif S."/>
            <person name="Shea T."/>
            <person name="Sisk P."/>
            <person name="Stolte C."/>
            <person name="Sykes S."/>
            <person name="Wortman J."/>
            <person name="Nusbaum C."/>
            <person name="Birren B."/>
        </authorList>
    </citation>
    <scope>NUCLEOTIDE SEQUENCE [LARGE SCALE GENOMIC DNA]</scope>
    <source>
        <strain evidence="4">H-22</strain>
    </source>
</reference>
<dbReference type="PRINTS" id="PR00959">
    <property type="entry name" value="MEVGALKINASE"/>
</dbReference>
<dbReference type="SUPFAM" id="SSF54211">
    <property type="entry name" value="Ribosomal protein S5 domain 2-like"/>
    <property type="match status" value="1"/>
</dbReference>
<accession>A0A0E2E289</accession>
<dbReference type="PANTHER" id="PTHR10457:SF7">
    <property type="entry name" value="GALACTOKINASE-RELATED"/>
    <property type="match status" value="1"/>
</dbReference>
<dbReference type="Gene3D" id="3.30.70.890">
    <property type="entry name" value="GHMP kinase, C-terminal domain"/>
    <property type="match status" value="1"/>
</dbReference>
<dbReference type="InterPro" id="IPR020568">
    <property type="entry name" value="Ribosomal_Su5_D2-typ_SF"/>
</dbReference>
<dbReference type="Pfam" id="PF10509">
    <property type="entry name" value="GalKase_gal_bdg"/>
    <property type="match status" value="1"/>
</dbReference>
<dbReference type="PATRIC" id="fig|999432.5.peg.1936"/>
<dbReference type="InterPro" id="IPR036554">
    <property type="entry name" value="GHMP_kinase_C_sf"/>
</dbReference>
<dbReference type="Gene3D" id="3.30.230.10">
    <property type="match status" value="1"/>
</dbReference>
<name>A0A0E2E289_TREDN</name>
<evidence type="ECO:0000313" key="4">
    <source>
        <dbReference type="EMBL" id="EMB31487.1"/>
    </source>
</evidence>
<keyword evidence="1" id="KW-0547">Nucleotide-binding</keyword>
<dbReference type="RefSeq" id="WP_002685140.1">
    <property type="nucleotide sequence ID" value="NZ_CM001795.1"/>
</dbReference>
<dbReference type="PANTHER" id="PTHR10457">
    <property type="entry name" value="MEVALONATE KINASE/GALACTOKINASE"/>
    <property type="match status" value="1"/>
</dbReference>
<proteinExistence type="predicted"/>
<sequence>MNFNADIKNLENMGEAELKLELKKLFDEVYGASPEEGILIASPLSLTLMGEELDYNGGNVLNLCCDKSIYFFIRKNNSDKISLTDLVLNKKFEGLISGQAGKNQNPDSRKEGFASSIFNIILLTAQKINKHFENPLSGFDIMVFDRLRFKTGQTSLPAFEAGFCTGLLSIFKLKESFKTIASLCLEAEHEILNTKRGLSNQISSFSAKQDALNLFDSRDLSFLSLPLNLREYGIVIIGIRLNSEAYRASSNIRYMECEEGLRILQNKLDLDHLCEITEADYTYYQPSFLDKTIMRRVKHCITENARTSKAAMALEKGDMDLLGKLLCESHISMRDDFELMSTEQNILFETAIIQRGCRGAKLVGNTEGCYILALVKKDALDEFYLEVHKRYFEKTGGSPEFFEFKSAAGVRIL</sequence>
<gene>
    <name evidence="4" type="ORF">HMPREF9726_01867</name>
</gene>
<dbReference type="AlphaFoldDB" id="A0A0E2E289"/>
<comment type="caution">
    <text evidence="4">The sequence shown here is derived from an EMBL/GenBank/DDBJ whole genome shotgun (WGS) entry which is preliminary data.</text>
</comment>
<protein>
    <recommendedName>
        <fullName evidence="3">Galactokinase N-terminal domain-containing protein</fullName>
    </recommendedName>
</protein>
<dbReference type="InterPro" id="IPR014721">
    <property type="entry name" value="Ribsml_uS5_D2-typ_fold_subgr"/>
</dbReference>
<dbReference type="GO" id="GO:0004335">
    <property type="term" value="F:galactokinase activity"/>
    <property type="evidence" value="ECO:0007669"/>
    <property type="project" value="TreeGrafter"/>
</dbReference>
<dbReference type="GO" id="GO:0006012">
    <property type="term" value="P:galactose metabolic process"/>
    <property type="evidence" value="ECO:0007669"/>
    <property type="project" value="TreeGrafter"/>
</dbReference>
<dbReference type="HOGENOM" id="CLU_017814_2_1_12"/>